<protein>
    <submittedName>
        <fullName evidence="1">Uncharacterized protein</fullName>
    </submittedName>
</protein>
<gene>
    <name evidence="1" type="ORF">ucyna2_01126</name>
</gene>
<dbReference type="AlphaFoldDB" id="A0A086CFU5"/>
<evidence type="ECO:0000313" key="2">
    <source>
        <dbReference type="Proteomes" id="UP000028922"/>
    </source>
</evidence>
<comment type="caution">
    <text evidence="1">The sequence shown here is derived from an EMBL/GenBank/DDBJ whole genome shotgun (WGS) entry which is preliminary data.</text>
</comment>
<evidence type="ECO:0000313" key="1">
    <source>
        <dbReference type="EMBL" id="KFF41059.1"/>
    </source>
</evidence>
<name>A0A086CFU5_9CHRO</name>
<dbReference type="EMBL" id="JPSP01000015">
    <property type="protein sequence ID" value="KFF41059.1"/>
    <property type="molecule type" value="Genomic_DNA"/>
</dbReference>
<dbReference type="STRING" id="1527444.ucyna2_01126"/>
<dbReference type="Proteomes" id="UP000028922">
    <property type="component" value="Unassembled WGS sequence"/>
</dbReference>
<organism evidence="1 2">
    <name type="scientific">Candidatus Atelocyanobacterium thalassa isolate SIO64986</name>
    <dbReference type="NCBI Taxonomy" id="1527444"/>
    <lineage>
        <taxon>Bacteria</taxon>
        <taxon>Bacillati</taxon>
        <taxon>Cyanobacteriota</taxon>
        <taxon>Cyanophyceae</taxon>
        <taxon>Oscillatoriophycideae</taxon>
        <taxon>Chroococcales</taxon>
        <taxon>Aphanothecaceae</taxon>
        <taxon>Candidatus Atelocyanobacterium</taxon>
        <taxon>Candidatus Atelocyanobacterium thalassae</taxon>
    </lineage>
</organism>
<proteinExistence type="predicted"/>
<accession>A0A086CFU5</accession>
<reference evidence="1 2" key="1">
    <citation type="submission" date="2014-08" db="EMBL/GenBank/DDBJ databases">
        <title>Comparative genomics reveals surprising divergence of two closely related strains of uncultivated UCYN-A cyanobacteria.</title>
        <authorList>
            <person name="Bombar D."/>
            <person name="Heller P."/>
            <person name="Sanchez-Baracaldo P."/>
            <person name="Carter B.J."/>
            <person name="Zert J.P."/>
        </authorList>
    </citation>
    <scope>NUCLEOTIDE SEQUENCE [LARGE SCALE GENOMIC DNA]</scope>
</reference>
<sequence length="59" mass="6713">MISLKLDSFENEVVVLSFTSNFQDGGIILSPKDVVLMLEKISRQKISLLKIHRQILLLT</sequence>